<name>A0A5C3E1N9_9BASI</name>
<evidence type="ECO:0000256" key="1">
    <source>
        <dbReference type="SAM" id="SignalP"/>
    </source>
</evidence>
<proteinExistence type="predicted"/>
<organism evidence="2 3">
    <name type="scientific">Ustilago trichophora</name>
    <dbReference type="NCBI Taxonomy" id="86804"/>
    <lineage>
        <taxon>Eukaryota</taxon>
        <taxon>Fungi</taxon>
        <taxon>Dikarya</taxon>
        <taxon>Basidiomycota</taxon>
        <taxon>Ustilaginomycotina</taxon>
        <taxon>Ustilaginomycetes</taxon>
        <taxon>Ustilaginales</taxon>
        <taxon>Ustilaginaceae</taxon>
        <taxon>Ustilago</taxon>
    </lineage>
</organism>
<keyword evidence="3" id="KW-1185">Reference proteome</keyword>
<reference evidence="2 3" key="1">
    <citation type="submission" date="2018-03" db="EMBL/GenBank/DDBJ databases">
        <authorList>
            <person name="Guldener U."/>
        </authorList>
    </citation>
    <scope>NUCLEOTIDE SEQUENCE [LARGE SCALE GENOMIC DNA]</scope>
    <source>
        <strain evidence="2 3">NBRC100155</strain>
    </source>
</reference>
<keyword evidence="1" id="KW-0732">Signal</keyword>
<accession>A0A5C3E1N9</accession>
<evidence type="ECO:0000313" key="2">
    <source>
        <dbReference type="EMBL" id="SPO24362.1"/>
    </source>
</evidence>
<feature type="chain" id="PRO_5023064411" evidence="1">
    <location>
        <begin position="21"/>
        <end position="117"/>
    </location>
</feature>
<dbReference type="AlphaFoldDB" id="A0A5C3E1N9"/>
<evidence type="ECO:0000313" key="3">
    <source>
        <dbReference type="Proteomes" id="UP000324022"/>
    </source>
</evidence>
<feature type="signal peptide" evidence="1">
    <location>
        <begin position="1"/>
        <end position="20"/>
    </location>
</feature>
<sequence>MKGFHLVFVFALVFVQYVLANFVDADRVLFDSSKGSLVDQHTVFTGFTIRPERKKLAESFAFEVVPRKWASDYTISHTSLTCSINPILSFAPIRKEHSDGKGLERVLPQESKLGPAL</sequence>
<gene>
    <name evidence="2" type="ORF">UTRI_03630</name>
</gene>
<dbReference type="Proteomes" id="UP000324022">
    <property type="component" value="Unassembled WGS sequence"/>
</dbReference>
<protein>
    <submittedName>
        <fullName evidence="2">Uncharacterized protein</fullName>
    </submittedName>
</protein>
<dbReference type="EMBL" id="OOIN01000007">
    <property type="protein sequence ID" value="SPO24362.1"/>
    <property type="molecule type" value="Genomic_DNA"/>
</dbReference>